<keyword evidence="2" id="KW-1185">Reference proteome</keyword>
<name>A0A346XWM7_9ACTN</name>
<protein>
    <submittedName>
        <fullName evidence="1">Uncharacterized protein</fullName>
    </submittedName>
</protein>
<accession>A0A346XWM7</accession>
<evidence type="ECO:0000313" key="2">
    <source>
        <dbReference type="Proteomes" id="UP000264006"/>
    </source>
</evidence>
<evidence type="ECO:0000313" key="1">
    <source>
        <dbReference type="EMBL" id="AXV06624.1"/>
    </source>
</evidence>
<dbReference type="Proteomes" id="UP000264006">
    <property type="component" value="Chromosome"/>
</dbReference>
<dbReference type="EMBL" id="CP031165">
    <property type="protein sequence ID" value="AXV06624.1"/>
    <property type="molecule type" value="Genomic_DNA"/>
</dbReference>
<organism evidence="1 2">
    <name type="scientific">Euzebya pacifica</name>
    <dbReference type="NCBI Taxonomy" id="1608957"/>
    <lineage>
        <taxon>Bacteria</taxon>
        <taxon>Bacillati</taxon>
        <taxon>Actinomycetota</taxon>
        <taxon>Nitriliruptoria</taxon>
        <taxon>Euzebyales</taxon>
    </lineage>
</organism>
<gene>
    <name evidence="1" type="ORF">DVS28_a1939</name>
</gene>
<sequence>MVQELCGLIVPVSESGVEATYPSPLCNDDLWVLSDEPGF</sequence>
<proteinExistence type="predicted"/>
<reference evidence="1 2" key="1">
    <citation type="submission" date="2018-09" db="EMBL/GenBank/DDBJ databases">
        <title>Complete genome sequence of Euzebya sp. DY32-46 isolated from seawater of Pacific Ocean.</title>
        <authorList>
            <person name="Xu L."/>
            <person name="Wu Y.-H."/>
            <person name="Xu X.-W."/>
        </authorList>
    </citation>
    <scope>NUCLEOTIDE SEQUENCE [LARGE SCALE GENOMIC DNA]</scope>
    <source>
        <strain evidence="1 2">DY32-46</strain>
    </source>
</reference>
<dbReference type="KEGG" id="euz:DVS28_a1939"/>
<dbReference type="AlphaFoldDB" id="A0A346XWM7"/>